<dbReference type="Proteomes" id="UP001500738">
    <property type="component" value="Unassembled WGS sequence"/>
</dbReference>
<comment type="caution">
    <text evidence="2">The sequence shown here is derived from an EMBL/GenBank/DDBJ whole genome shotgun (WGS) entry which is preliminary data.</text>
</comment>
<proteinExistence type="predicted"/>
<accession>A0ABN1LZI8</accession>
<reference evidence="2 3" key="1">
    <citation type="journal article" date="2019" name="Int. J. Syst. Evol. Microbiol.">
        <title>The Global Catalogue of Microorganisms (GCM) 10K type strain sequencing project: providing services to taxonomists for standard genome sequencing and annotation.</title>
        <authorList>
            <consortium name="The Broad Institute Genomics Platform"/>
            <consortium name="The Broad Institute Genome Sequencing Center for Infectious Disease"/>
            <person name="Wu L."/>
            <person name="Ma J."/>
        </authorList>
    </citation>
    <scope>NUCLEOTIDE SEQUENCE [LARGE SCALE GENOMIC DNA]</scope>
    <source>
        <strain evidence="2 3">JCM 15910</strain>
    </source>
</reference>
<protein>
    <recommendedName>
        <fullName evidence="4">Lipoprotein</fullName>
    </recommendedName>
</protein>
<gene>
    <name evidence="2" type="ORF">GCM10009115_07400</name>
</gene>
<name>A0ABN1LZI8_9SPHN</name>
<evidence type="ECO:0000313" key="3">
    <source>
        <dbReference type="Proteomes" id="UP001500738"/>
    </source>
</evidence>
<evidence type="ECO:0000256" key="1">
    <source>
        <dbReference type="SAM" id="SignalP"/>
    </source>
</evidence>
<organism evidence="2 3">
    <name type="scientific">Sphingopyxis soli</name>
    <dbReference type="NCBI Taxonomy" id="592051"/>
    <lineage>
        <taxon>Bacteria</taxon>
        <taxon>Pseudomonadati</taxon>
        <taxon>Pseudomonadota</taxon>
        <taxon>Alphaproteobacteria</taxon>
        <taxon>Sphingomonadales</taxon>
        <taxon>Sphingomonadaceae</taxon>
        <taxon>Sphingopyxis</taxon>
    </lineage>
</organism>
<evidence type="ECO:0000313" key="2">
    <source>
        <dbReference type="EMBL" id="GAA0862104.1"/>
    </source>
</evidence>
<dbReference type="RefSeq" id="WP_215355924.1">
    <property type="nucleotide sequence ID" value="NZ_BAAAFE010000003.1"/>
</dbReference>
<keyword evidence="3" id="KW-1185">Reference proteome</keyword>
<evidence type="ECO:0008006" key="4">
    <source>
        <dbReference type="Google" id="ProtNLM"/>
    </source>
</evidence>
<dbReference type="PROSITE" id="PS51257">
    <property type="entry name" value="PROKAR_LIPOPROTEIN"/>
    <property type="match status" value="1"/>
</dbReference>
<feature type="chain" id="PRO_5047080888" description="Lipoprotein" evidence="1">
    <location>
        <begin position="21"/>
        <end position="130"/>
    </location>
</feature>
<sequence>MIGRLFGPACALLLVSGCNGAPENGALAEAEARGSNDALKDGRIECALEGAKGFDRTCTIDEMSGADGAILVVGKPDVGYRRLQIATDGRGVISADGSEPAKVTIIGDGVIEVAVDGDRYRLPANTKGPK</sequence>
<feature type="signal peptide" evidence="1">
    <location>
        <begin position="1"/>
        <end position="20"/>
    </location>
</feature>
<dbReference type="EMBL" id="BAAAFE010000003">
    <property type="protein sequence ID" value="GAA0862104.1"/>
    <property type="molecule type" value="Genomic_DNA"/>
</dbReference>
<keyword evidence="1" id="KW-0732">Signal</keyword>